<dbReference type="PANTHER" id="PTHR43311">
    <property type="entry name" value="GLUTAMATE--TRNA LIGASE"/>
    <property type="match status" value="1"/>
</dbReference>
<dbReference type="HAMAP" id="MF_01428">
    <property type="entry name" value="Glu_Q_tRNA_synth"/>
    <property type="match status" value="1"/>
</dbReference>
<name>Q1JXQ2_DESA6</name>
<dbReference type="GO" id="GO:0005829">
    <property type="term" value="C:cytosol"/>
    <property type="evidence" value="ECO:0007669"/>
    <property type="project" value="TreeGrafter"/>
</dbReference>
<sequence length="309" mass="34795">MKNTCSSAIVGRFAPSPTGPLHLGSIIAAVASYLTAKQSPQGRWLVRIDDLDQPRTVPGASATILDHLQRLGLHHDGPVMYQSQRHERYQEVLTQLTKQGWTYSCSCSRKEILASAPHQGEEGPIYPGTCLYSQPPFGRPTSCRVQTRDELIRFTDLIQGTFTQNLRHDVGDFVLQRNDGIFAYQLATVIDDHDSGVNLVVRGRDLLTSTPRQIYLLQCLNWSIPRYAHIPLAMAEDGHKISKRHQQRSPCDLYSPQQLLCFVLTFLGLDPPQTLVNASVEALVQWGIDHFSFYRIPTNNRALDEFFNP</sequence>
<evidence type="ECO:0000256" key="3">
    <source>
        <dbReference type="ARBA" id="ARBA00022741"/>
    </source>
</evidence>
<feature type="binding site" evidence="7">
    <location>
        <position position="49"/>
    </location>
    <ligand>
        <name>L-glutamate</name>
        <dbReference type="ChEBI" id="CHEBI:29985"/>
    </ligand>
</feature>
<evidence type="ECO:0000256" key="5">
    <source>
        <dbReference type="ARBA" id="ARBA00022840"/>
    </source>
</evidence>
<keyword evidence="8" id="KW-0648">Protein biosynthesis</keyword>
<dbReference type="GO" id="GO:0006424">
    <property type="term" value="P:glutamyl-tRNA aminoacylation"/>
    <property type="evidence" value="ECO:0007669"/>
    <property type="project" value="InterPro"/>
</dbReference>
<evidence type="ECO:0000313" key="11">
    <source>
        <dbReference type="Proteomes" id="UP000005695"/>
    </source>
</evidence>
<dbReference type="Pfam" id="PF00749">
    <property type="entry name" value="tRNA-synt_1c"/>
    <property type="match status" value="1"/>
</dbReference>
<dbReference type="AlphaFoldDB" id="Q1JXQ2"/>
<dbReference type="NCBIfam" id="NF004314">
    <property type="entry name" value="PRK05710.1-3"/>
    <property type="match status" value="1"/>
</dbReference>
<gene>
    <name evidence="7" type="primary">gluQ</name>
    <name evidence="10" type="ORF">Dace_1168</name>
</gene>
<protein>
    <recommendedName>
        <fullName evidence="7">Glutamyl-Q tRNA(Asp) synthetase</fullName>
        <shortName evidence="7">Glu-Q-RSs</shortName>
        <ecNumber evidence="7">6.1.1.-</ecNumber>
    </recommendedName>
</protein>
<dbReference type="EMBL" id="AAEW02000014">
    <property type="protein sequence ID" value="EAT15091.1"/>
    <property type="molecule type" value="Genomic_DNA"/>
</dbReference>
<evidence type="ECO:0000259" key="9">
    <source>
        <dbReference type="Pfam" id="PF00749"/>
    </source>
</evidence>
<feature type="short sequence motif" description="'KMSKS' region" evidence="7">
    <location>
        <begin position="240"/>
        <end position="244"/>
    </location>
</feature>
<organism evidence="10 11">
    <name type="scientific">Desulfuromonas acetoxidans (strain DSM 684 / 11070)</name>
    <dbReference type="NCBI Taxonomy" id="281689"/>
    <lineage>
        <taxon>Bacteria</taxon>
        <taxon>Pseudomonadati</taxon>
        <taxon>Thermodesulfobacteriota</taxon>
        <taxon>Desulfuromonadia</taxon>
        <taxon>Desulfuromonadales</taxon>
        <taxon>Desulfuromonadaceae</taxon>
        <taxon>Desulfuromonas</taxon>
    </lineage>
</organism>
<evidence type="ECO:0000256" key="6">
    <source>
        <dbReference type="ARBA" id="ARBA00023146"/>
    </source>
</evidence>
<feature type="binding site" evidence="7">
    <location>
        <position position="130"/>
    </location>
    <ligand>
        <name>Zn(2+)</name>
        <dbReference type="ChEBI" id="CHEBI:29105"/>
    </ligand>
</feature>
<proteinExistence type="inferred from homology"/>
<keyword evidence="4 7" id="KW-0862">Zinc</keyword>
<dbReference type="InterPro" id="IPR014729">
    <property type="entry name" value="Rossmann-like_a/b/a_fold"/>
</dbReference>
<feature type="binding site" evidence="7">
    <location>
        <position position="184"/>
    </location>
    <ligand>
        <name>L-glutamate</name>
        <dbReference type="ChEBI" id="CHEBI:29985"/>
    </ligand>
</feature>
<keyword evidence="6 7" id="KW-0030">Aminoacyl-tRNA synthetase</keyword>
<feature type="binding site" evidence="7">
    <location>
        <position position="107"/>
    </location>
    <ligand>
        <name>Zn(2+)</name>
        <dbReference type="ChEBI" id="CHEBI:29105"/>
    </ligand>
</feature>
<keyword evidence="2 7" id="KW-0479">Metal-binding</keyword>
<reference evidence="10" key="2">
    <citation type="submission" date="2006-05" db="EMBL/GenBank/DDBJ databases">
        <title>Sequencing of the draft genome and assembly of Desulfuromonas acetoxidans DSM 684.</title>
        <authorList>
            <consortium name="US DOE Joint Genome Institute (JGI-PGF)"/>
            <person name="Copeland A."/>
            <person name="Lucas S."/>
            <person name="Lapidus A."/>
            <person name="Barry K."/>
            <person name="Detter J.C."/>
            <person name="Glavina del Rio T."/>
            <person name="Hammon N."/>
            <person name="Israni S."/>
            <person name="Dalin E."/>
            <person name="Tice H."/>
            <person name="Bruce D."/>
            <person name="Pitluck S."/>
            <person name="Richardson P."/>
        </authorList>
    </citation>
    <scope>NUCLEOTIDE SEQUENCE [LARGE SCALE GENOMIC DNA]</scope>
    <source>
        <strain evidence="10">DSM 684</strain>
    </source>
</reference>
<dbReference type="Proteomes" id="UP000005695">
    <property type="component" value="Unassembled WGS sequence"/>
</dbReference>
<feature type="binding site" evidence="7">
    <location>
        <position position="126"/>
    </location>
    <ligand>
        <name>Zn(2+)</name>
        <dbReference type="ChEBI" id="CHEBI:29105"/>
    </ligand>
</feature>
<dbReference type="GO" id="GO:0005524">
    <property type="term" value="F:ATP binding"/>
    <property type="evidence" value="ECO:0007669"/>
    <property type="project" value="UniProtKB-KW"/>
</dbReference>
<evidence type="ECO:0000256" key="2">
    <source>
        <dbReference type="ARBA" id="ARBA00022723"/>
    </source>
</evidence>
<dbReference type="PANTHER" id="PTHR43311:SF1">
    <property type="entry name" value="GLUTAMYL-Q TRNA(ASP) SYNTHETASE"/>
    <property type="match status" value="1"/>
</dbReference>
<feature type="binding site" evidence="7">
    <location>
        <begin position="12"/>
        <end position="16"/>
    </location>
    <ligand>
        <name>L-glutamate</name>
        <dbReference type="ChEBI" id="CHEBI:29985"/>
    </ligand>
</feature>
<keyword evidence="5 7" id="KW-0067">ATP-binding</keyword>
<dbReference type="OrthoDB" id="9807503at2"/>
<reference evidence="10" key="1">
    <citation type="submission" date="2006-05" db="EMBL/GenBank/DDBJ databases">
        <title>Annotation of the draft genome assembly of Desulfuromonas acetoxidans DSM 684.</title>
        <authorList>
            <consortium name="US DOE Joint Genome Institute (JGI-ORNL)"/>
            <person name="Larimer F."/>
            <person name="Land M."/>
            <person name="Hauser L."/>
        </authorList>
    </citation>
    <scope>NUCLEOTIDE SEQUENCE [LARGE SCALE GENOMIC DNA]</scope>
    <source>
        <strain evidence="10">DSM 684</strain>
    </source>
</reference>
<comment type="function">
    <text evidence="7">Catalyzes the tRNA-independent activation of glutamate in presence of ATP and the subsequent transfer of glutamate onto a tRNA(Asp). Glutamate is transferred on the 2-amino-5-(4,5-dihydroxy-2-cyclopenten-1-yl) moiety of the queuosine in the wobble position of the QUC anticodon.</text>
</comment>
<keyword evidence="1 7" id="KW-0436">Ligase</keyword>
<evidence type="ECO:0000256" key="1">
    <source>
        <dbReference type="ARBA" id="ARBA00022598"/>
    </source>
</evidence>
<dbReference type="RefSeq" id="WP_006001696.1">
    <property type="nucleotide sequence ID" value="NZ_AAEW02000014.1"/>
</dbReference>
<evidence type="ECO:0000313" key="10">
    <source>
        <dbReference type="EMBL" id="EAT15091.1"/>
    </source>
</evidence>
<comment type="similarity">
    <text evidence="7">Belongs to the class-I aminoacyl-tRNA synthetase family. GluQ subfamily.</text>
</comment>
<feature type="binding site" evidence="7">
    <location>
        <position position="105"/>
    </location>
    <ligand>
        <name>Zn(2+)</name>
        <dbReference type="ChEBI" id="CHEBI:29105"/>
    </ligand>
</feature>
<dbReference type="NCBIfam" id="TIGR03838">
    <property type="entry name" value="queuosine_YadB"/>
    <property type="match status" value="1"/>
</dbReference>
<keyword evidence="11" id="KW-1185">Reference proteome</keyword>
<feature type="short sequence motif" description="'HIGH' region" evidence="7">
    <location>
        <begin position="15"/>
        <end position="25"/>
    </location>
</feature>
<feature type="domain" description="Glutamyl/glutaminyl-tRNA synthetase class Ib catalytic" evidence="9">
    <location>
        <begin position="9"/>
        <end position="250"/>
    </location>
</feature>
<dbReference type="SUPFAM" id="SSF52374">
    <property type="entry name" value="Nucleotidylyl transferase"/>
    <property type="match status" value="1"/>
</dbReference>
<comment type="caution">
    <text evidence="10">The sequence shown here is derived from an EMBL/GenBank/DDBJ whole genome shotgun (WGS) entry which is preliminary data.</text>
</comment>
<evidence type="ECO:0000256" key="4">
    <source>
        <dbReference type="ARBA" id="ARBA00022833"/>
    </source>
</evidence>
<dbReference type="InterPro" id="IPR020058">
    <property type="entry name" value="Glu/Gln-tRNA-synth_Ib_cat-dom"/>
</dbReference>
<dbReference type="GO" id="GO:0004818">
    <property type="term" value="F:glutamate-tRNA ligase activity"/>
    <property type="evidence" value="ECO:0007669"/>
    <property type="project" value="TreeGrafter"/>
</dbReference>
<dbReference type="EC" id="6.1.1.-" evidence="7"/>
<feature type="binding site" evidence="7">
    <location>
        <position position="202"/>
    </location>
    <ligand>
        <name>L-glutamate</name>
        <dbReference type="ChEBI" id="CHEBI:29985"/>
    </ligand>
</feature>
<dbReference type="PRINTS" id="PR00987">
    <property type="entry name" value="TRNASYNTHGLU"/>
</dbReference>
<dbReference type="GO" id="GO:0008270">
    <property type="term" value="F:zinc ion binding"/>
    <property type="evidence" value="ECO:0007669"/>
    <property type="project" value="UniProtKB-UniRule"/>
</dbReference>
<dbReference type="InterPro" id="IPR022380">
    <property type="entry name" value="Glu-Q_tRNA(Asp)_Synthase"/>
</dbReference>
<comment type="cofactor">
    <cofactor evidence="7">
        <name>Zn(2+)</name>
        <dbReference type="ChEBI" id="CHEBI:29105"/>
    </cofactor>
    <text evidence="7">Binds 1 zinc ion per subunit.</text>
</comment>
<feature type="binding site" evidence="7">
    <location>
        <position position="243"/>
    </location>
    <ligand>
        <name>ATP</name>
        <dbReference type="ChEBI" id="CHEBI:30616"/>
    </ligand>
</feature>
<evidence type="ECO:0000256" key="8">
    <source>
        <dbReference type="RuleBase" id="RU363037"/>
    </source>
</evidence>
<keyword evidence="3 7" id="KW-0547">Nucleotide-binding</keyword>
<accession>Q1JXQ2</accession>
<dbReference type="InterPro" id="IPR049940">
    <property type="entry name" value="GluQ/Sye"/>
</dbReference>
<dbReference type="GO" id="GO:0006400">
    <property type="term" value="P:tRNA modification"/>
    <property type="evidence" value="ECO:0007669"/>
    <property type="project" value="InterPro"/>
</dbReference>
<dbReference type="InterPro" id="IPR000924">
    <property type="entry name" value="Glu/Gln-tRNA-synth"/>
</dbReference>
<evidence type="ECO:0000256" key="7">
    <source>
        <dbReference type="HAMAP-Rule" id="MF_01428"/>
    </source>
</evidence>
<dbReference type="Gene3D" id="3.40.50.620">
    <property type="entry name" value="HUPs"/>
    <property type="match status" value="1"/>
</dbReference>